<protein>
    <submittedName>
        <fullName evidence="1">Uncharacterized protein</fullName>
    </submittedName>
</protein>
<dbReference type="AlphaFoldDB" id="A0A939F2J4"/>
<sequence>MNPTLLTLAPALTIQIRWSERLRFALCKHIGLTDKQPKAKNKAAQALLTEWQLTYLEVSQQLQLFFRMTNSLPVIGDFIVVNSAAMKEPKALHIEHRIVSTEQESGQLVITYHLDTYYWDDKDSIGGRLTKN</sequence>
<reference evidence="1" key="1">
    <citation type="submission" date="2021-03" db="EMBL/GenBank/DDBJ databases">
        <authorList>
            <person name="Kim M.K."/>
        </authorList>
    </citation>
    <scope>NUCLEOTIDE SEQUENCE</scope>
    <source>
        <strain evidence="1">BT186</strain>
    </source>
</reference>
<evidence type="ECO:0000313" key="2">
    <source>
        <dbReference type="Proteomes" id="UP000664144"/>
    </source>
</evidence>
<keyword evidence="2" id="KW-1185">Reference proteome</keyword>
<comment type="caution">
    <text evidence="1">The sequence shown here is derived from an EMBL/GenBank/DDBJ whole genome shotgun (WGS) entry which is preliminary data.</text>
</comment>
<name>A0A939F2J4_9BACT</name>
<accession>A0A939F2J4</accession>
<dbReference type="RefSeq" id="WP_206987077.1">
    <property type="nucleotide sequence ID" value="NZ_JAFLQZ010000040.1"/>
</dbReference>
<dbReference type="EMBL" id="JAFLQZ010000040">
    <property type="protein sequence ID" value="MBO0361177.1"/>
    <property type="molecule type" value="Genomic_DNA"/>
</dbReference>
<gene>
    <name evidence="1" type="ORF">J0X19_24680</name>
</gene>
<proteinExistence type="predicted"/>
<dbReference type="Proteomes" id="UP000664144">
    <property type="component" value="Unassembled WGS sequence"/>
</dbReference>
<organism evidence="1 2">
    <name type="scientific">Hymenobacter telluris</name>
    <dbReference type="NCBI Taxonomy" id="2816474"/>
    <lineage>
        <taxon>Bacteria</taxon>
        <taxon>Pseudomonadati</taxon>
        <taxon>Bacteroidota</taxon>
        <taxon>Cytophagia</taxon>
        <taxon>Cytophagales</taxon>
        <taxon>Hymenobacteraceae</taxon>
        <taxon>Hymenobacter</taxon>
    </lineage>
</organism>
<evidence type="ECO:0000313" key="1">
    <source>
        <dbReference type="EMBL" id="MBO0361177.1"/>
    </source>
</evidence>